<feature type="transmembrane region" description="Helical" evidence="1">
    <location>
        <begin position="45"/>
        <end position="66"/>
    </location>
</feature>
<accession>A0A9X2L5D8</accession>
<keyword evidence="1" id="KW-1133">Transmembrane helix</keyword>
<evidence type="ECO:0000313" key="2">
    <source>
        <dbReference type="EMBL" id="MCP9292666.1"/>
    </source>
</evidence>
<comment type="caution">
    <text evidence="2">The sequence shown here is derived from an EMBL/GenBank/DDBJ whole genome shotgun (WGS) entry which is preliminary data.</text>
</comment>
<dbReference type="RefSeq" id="WP_255135563.1">
    <property type="nucleotide sequence ID" value="NZ_JANDBC010000003.1"/>
</dbReference>
<name>A0A9X2L5D8_9BACT</name>
<proteinExistence type="predicted"/>
<keyword evidence="1" id="KW-0472">Membrane</keyword>
<dbReference type="AlphaFoldDB" id="A0A9X2L5D8"/>
<feature type="transmembrane region" description="Helical" evidence="1">
    <location>
        <begin position="102"/>
        <end position="122"/>
    </location>
</feature>
<sequence length="132" mass="15256">MKSFLAITSGFAGFLFFEGFARLIITFYHRIDFQFYGISHLPSTVWIVVILLSVITSTWLVSMLVLTVINKNTLRNALIFGVILIGWRAMEFYNSYQSEPLWYFGIVILLHVLGIFLAYQLYTKQNEITDPS</sequence>
<evidence type="ECO:0000256" key="1">
    <source>
        <dbReference type="SAM" id="Phobius"/>
    </source>
</evidence>
<keyword evidence="3" id="KW-1185">Reference proteome</keyword>
<dbReference type="Proteomes" id="UP001139125">
    <property type="component" value="Unassembled WGS sequence"/>
</dbReference>
<gene>
    <name evidence="2" type="ORF">NM125_13845</name>
</gene>
<organism evidence="2 3">
    <name type="scientific">Gracilimonas sediminicola</name>
    <dbReference type="NCBI Taxonomy" id="2952158"/>
    <lineage>
        <taxon>Bacteria</taxon>
        <taxon>Pseudomonadati</taxon>
        <taxon>Balneolota</taxon>
        <taxon>Balneolia</taxon>
        <taxon>Balneolales</taxon>
        <taxon>Balneolaceae</taxon>
        <taxon>Gracilimonas</taxon>
    </lineage>
</organism>
<reference evidence="2" key="1">
    <citation type="submission" date="2022-06" db="EMBL/GenBank/DDBJ databases">
        <title>Gracilimonas sp. CAU 1638 isolated from sea sediment.</title>
        <authorList>
            <person name="Kim W."/>
        </authorList>
    </citation>
    <scope>NUCLEOTIDE SEQUENCE</scope>
    <source>
        <strain evidence="2">CAU 1638</strain>
    </source>
</reference>
<dbReference type="EMBL" id="JANDBC010000003">
    <property type="protein sequence ID" value="MCP9292666.1"/>
    <property type="molecule type" value="Genomic_DNA"/>
</dbReference>
<protein>
    <submittedName>
        <fullName evidence="2">Uncharacterized protein</fullName>
    </submittedName>
</protein>
<keyword evidence="1" id="KW-0812">Transmembrane</keyword>
<evidence type="ECO:0000313" key="3">
    <source>
        <dbReference type="Proteomes" id="UP001139125"/>
    </source>
</evidence>
<feature type="transmembrane region" description="Helical" evidence="1">
    <location>
        <begin position="73"/>
        <end position="90"/>
    </location>
</feature>